<proteinExistence type="predicted"/>
<dbReference type="EMBL" id="GGEC01055038">
    <property type="protein sequence ID" value="MBX35522.1"/>
    <property type="molecule type" value="Transcribed_RNA"/>
</dbReference>
<accession>A0A2P2MZ63</accession>
<sequence length="84" mass="9747">MNLSPVRSHRLCGANRKETSKSYRIRLSFTISHVLKHPDNAVRIPIFLKTIKHHVPQHNVSMTHSIKQPTCIIYTTILCVQLYQ</sequence>
<reference evidence="1" key="1">
    <citation type="submission" date="2018-02" db="EMBL/GenBank/DDBJ databases">
        <title>Rhizophora mucronata_Transcriptome.</title>
        <authorList>
            <person name="Meera S.P."/>
            <person name="Sreeshan A."/>
            <person name="Augustine A."/>
        </authorList>
    </citation>
    <scope>NUCLEOTIDE SEQUENCE</scope>
    <source>
        <tissue evidence="1">Leaf</tissue>
    </source>
</reference>
<protein>
    <submittedName>
        <fullName evidence="1">Uncharacterized protein</fullName>
    </submittedName>
</protein>
<name>A0A2P2MZ63_RHIMU</name>
<dbReference type="AlphaFoldDB" id="A0A2P2MZ63"/>
<evidence type="ECO:0000313" key="1">
    <source>
        <dbReference type="EMBL" id="MBX35522.1"/>
    </source>
</evidence>
<organism evidence="1">
    <name type="scientific">Rhizophora mucronata</name>
    <name type="common">Asiatic mangrove</name>
    <dbReference type="NCBI Taxonomy" id="61149"/>
    <lineage>
        <taxon>Eukaryota</taxon>
        <taxon>Viridiplantae</taxon>
        <taxon>Streptophyta</taxon>
        <taxon>Embryophyta</taxon>
        <taxon>Tracheophyta</taxon>
        <taxon>Spermatophyta</taxon>
        <taxon>Magnoliopsida</taxon>
        <taxon>eudicotyledons</taxon>
        <taxon>Gunneridae</taxon>
        <taxon>Pentapetalae</taxon>
        <taxon>rosids</taxon>
        <taxon>fabids</taxon>
        <taxon>Malpighiales</taxon>
        <taxon>Rhizophoraceae</taxon>
        <taxon>Rhizophora</taxon>
    </lineage>
</organism>